<dbReference type="Pfam" id="PF07345">
    <property type="entry name" value="ATPaseInh_sub_z"/>
    <property type="match status" value="1"/>
</dbReference>
<sequence length="108" mass="11706">MSSFDERERAEEAKFAHDASLRFRAEARRNKHLAHWASAQLGIEGADAIANYVAEVIAADMVQGGHADVVAKIKADFDAKGVAMDEAAIEAKVYEFDAKAKAEIIAES</sequence>
<dbReference type="EMBL" id="FNCS01000013">
    <property type="protein sequence ID" value="SDG94314.1"/>
    <property type="molecule type" value="Genomic_DNA"/>
</dbReference>
<dbReference type="PIRSF" id="PIRSF031780">
    <property type="entry name" value="UCP031780"/>
    <property type="match status" value="1"/>
</dbReference>
<gene>
    <name evidence="1" type="ORF">SAMN04487974_11360</name>
</gene>
<evidence type="ECO:0000313" key="2">
    <source>
        <dbReference type="Proteomes" id="UP000199495"/>
    </source>
</evidence>
<reference evidence="1 2" key="1">
    <citation type="submission" date="2016-10" db="EMBL/GenBank/DDBJ databases">
        <authorList>
            <person name="de Groot N.N."/>
        </authorList>
    </citation>
    <scope>NUCLEOTIDE SEQUENCE [LARGE SCALE GENOMIC DNA]</scope>
    <source>
        <strain evidence="1 2">CGMCC 1.10267</strain>
    </source>
</reference>
<organism evidence="1 2">
    <name type="scientific">Pelagibacterium luteolum</name>
    <dbReference type="NCBI Taxonomy" id="440168"/>
    <lineage>
        <taxon>Bacteria</taxon>
        <taxon>Pseudomonadati</taxon>
        <taxon>Pseudomonadota</taxon>
        <taxon>Alphaproteobacteria</taxon>
        <taxon>Hyphomicrobiales</taxon>
        <taxon>Devosiaceae</taxon>
        <taxon>Pelagibacterium</taxon>
    </lineage>
</organism>
<dbReference type="RefSeq" id="WP_090597807.1">
    <property type="nucleotide sequence ID" value="NZ_FNCS01000013.1"/>
</dbReference>
<dbReference type="Gene3D" id="1.10.790.20">
    <property type="entry name" value="Domain of unknown function DUF1476"/>
    <property type="match status" value="1"/>
</dbReference>
<dbReference type="OrthoDB" id="9810387at2"/>
<dbReference type="InterPro" id="IPR009945">
    <property type="entry name" value="ATPase_inh_sub_z"/>
</dbReference>
<evidence type="ECO:0000313" key="1">
    <source>
        <dbReference type="EMBL" id="SDG94314.1"/>
    </source>
</evidence>
<accession>A0A1G7YD47</accession>
<protein>
    <recommendedName>
        <fullName evidence="3">DUF1476 domain-containing protein</fullName>
    </recommendedName>
</protein>
<dbReference type="InterPro" id="IPR038293">
    <property type="entry name" value="ATPase_inh_sub_z_sf"/>
</dbReference>
<dbReference type="AlphaFoldDB" id="A0A1G7YD47"/>
<dbReference type="Proteomes" id="UP000199495">
    <property type="component" value="Unassembled WGS sequence"/>
</dbReference>
<keyword evidence="2" id="KW-1185">Reference proteome</keyword>
<name>A0A1G7YD47_9HYPH</name>
<proteinExistence type="predicted"/>
<dbReference type="STRING" id="440168.SAMN04487974_11360"/>
<evidence type="ECO:0008006" key="3">
    <source>
        <dbReference type="Google" id="ProtNLM"/>
    </source>
</evidence>